<accession>A0A0N0CWI4</accession>
<proteinExistence type="predicted"/>
<dbReference type="OrthoDB" id="2111939at2"/>
<protein>
    <submittedName>
        <fullName evidence="1">Uncharacterized protein</fullName>
    </submittedName>
</protein>
<dbReference type="STRING" id="33935.ADM90_06825"/>
<gene>
    <name evidence="1" type="ORF">ADM90_06825</name>
</gene>
<comment type="caution">
    <text evidence="1">The sequence shown here is derived from an EMBL/GenBank/DDBJ whole genome shotgun (WGS) entry which is preliminary data.</text>
</comment>
<dbReference type="EMBL" id="LGCI01000005">
    <property type="protein sequence ID" value="KOY83017.1"/>
    <property type="molecule type" value="Genomic_DNA"/>
</dbReference>
<evidence type="ECO:0000313" key="1">
    <source>
        <dbReference type="EMBL" id="KOY83017.1"/>
    </source>
</evidence>
<dbReference type="PATRIC" id="fig|33935.3.peg.806"/>
<sequence length="198" mass="23238">MIFADSRNIQAVSIPFNWNADYADGKNYAEYDLLTHKKNDFYLIQKNQVIRFGLFGQGMKFFFEMSDGSFNLNGRRIEVEYIDEENRTYHLTTNFAHKDLITYKEAYSDYNNMQGIQQSNLKSINFGYKTIYQKDNIQLFFQPIISLPFNKSAFIEVKLTSNKDLNGYLIFKSKGLEVERFYAPLEANKAGQLNWTIK</sequence>
<name>A0A0N0CWI4_9BACI</name>
<organism evidence="1 2">
    <name type="scientific">Lysinibacillus macroides</name>
    <dbReference type="NCBI Taxonomy" id="33935"/>
    <lineage>
        <taxon>Bacteria</taxon>
        <taxon>Bacillati</taxon>
        <taxon>Bacillota</taxon>
        <taxon>Bacilli</taxon>
        <taxon>Bacillales</taxon>
        <taxon>Bacillaceae</taxon>
        <taxon>Lysinibacillus</taxon>
    </lineage>
</organism>
<evidence type="ECO:0000313" key="2">
    <source>
        <dbReference type="Proteomes" id="UP000037977"/>
    </source>
</evidence>
<reference evidence="1 2" key="1">
    <citation type="submission" date="2015-07" db="EMBL/GenBank/DDBJ databases">
        <title>Genome sequencing project for genomic taxonomy and phylogenomics of Bacillus-like bacteria.</title>
        <authorList>
            <person name="Liu B."/>
            <person name="Wang J."/>
            <person name="Zhu Y."/>
            <person name="Liu G."/>
            <person name="Chen Q."/>
            <person name="Chen Z."/>
            <person name="Che J."/>
            <person name="Ge C."/>
            <person name="Shi H."/>
            <person name="Pan Z."/>
            <person name="Liu X."/>
        </authorList>
    </citation>
    <scope>NUCLEOTIDE SEQUENCE [LARGE SCALE GENOMIC DNA]</scope>
    <source>
        <strain evidence="1 2">DSM 54</strain>
    </source>
</reference>
<dbReference type="AlphaFoldDB" id="A0A0N0CWI4"/>
<dbReference type="RefSeq" id="WP_053994261.1">
    <property type="nucleotide sequence ID" value="NZ_CP065643.1"/>
</dbReference>
<keyword evidence="2" id="KW-1185">Reference proteome</keyword>
<dbReference type="Proteomes" id="UP000037977">
    <property type="component" value="Unassembled WGS sequence"/>
</dbReference>